<dbReference type="InterPro" id="IPR002083">
    <property type="entry name" value="MATH/TRAF_dom"/>
</dbReference>
<dbReference type="SMART" id="SM00225">
    <property type="entry name" value="BTB"/>
    <property type="match status" value="1"/>
</dbReference>
<dbReference type="EMBL" id="OZ075140">
    <property type="protein sequence ID" value="CAL5027389.1"/>
    <property type="molecule type" value="Genomic_DNA"/>
</dbReference>
<evidence type="ECO:0000313" key="6">
    <source>
        <dbReference type="Proteomes" id="UP001497457"/>
    </source>
</evidence>
<protein>
    <submittedName>
        <fullName evidence="5">Uncharacterized protein</fullName>
    </submittedName>
</protein>
<feature type="domain" description="BTB" evidence="3">
    <location>
        <begin position="175"/>
        <end position="243"/>
    </location>
</feature>
<name>A0ABC9CX62_9POAL</name>
<proteinExistence type="inferred from homology"/>
<reference evidence="5" key="1">
    <citation type="submission" date="2024-10" db="EMBL/GenBank/DDBJ databases">
        <authorList>
            <person name="Ryan C."/>
        </authorList>
    </citation>
    <scope>NUCLEOTIDE SEQUENCE [LARGE SCALE GENOMIC DNA]</scope>
</reference>
<dbReference type="InterPro" id="IPR008974">
    <property type="entry name" value="TRAF-like"/>
</dbReference>
<dbReference type="Pfam" id="PF22486">
    <property type="entry name" value="MATH_2"/>
    <property type="match status" value="1"/>
</dbReference>
<dbReference type="PANTHER" id="PTHR26379:SF382">
    <property type="entry name" value="OS10G0435900 PROTEIN"/>
    <property type="match status" value="1"/>
</dbReference>
<dbReference type="InterPro" id="IPR011333">
    <property type="entry name" value="SKP1/BTB/POZ_sf"/>
</dbReference>
<gene>
    <name evidence="5" type="ORF">URODEC1_LOCUS79340</name>
</gene>
<comment type="similarity">
    <text evidence="2">Belongs to the Tdpoz family.</text>
</comment>
<evidence type="ECO:0000256" key="2">
    <source>
        <dbReference type="ARBA" id="ARBA00010846"/>
    </source>
</evidence>
<dbReference type="SUPFAM" id="SSF49599">
    <property type="entry name" value="TRAF domain-like"/>
    <property type="match status" value="1"/>
</dbReference>
<dbReference type="CDD" id="cd00121">
    <property type="entry name" value="MATH"/>
    <property type="match status" value="1"/>
</dbReference>
<evidence type="ECO:0000256" key="1">
    <source>
        <dbReference type="ARBA" id="ARBA00004906"/>
    </source>
</evidence>
<dbReference type="CDD" id="cd18280">
    <property type="entry name" value="BTB_POZ_BPM_plant"/>
    <property type="match status" value="1"/>
</dbReference>
<dbReference type="InterPro" id="IPR000210">
    <property type="entry name" value="BTB/POZ_dom"/>
</dbReference>
<evidence type="ECO:0000259" key="3">
    <source>
        <dbReference type="PROSITE" id="PS50097"/>
    </source>
</evidence>
<dbReference type="PROSITE" id="PS50097">
    <property type="entry name" value="BTB"/>
    <property type="match status" value="1"/>
</dbReference>
<dbReference type="Gene3D" id="2.60.210.10">
    <property type="entry name" value="Apoptosis, Tumor Necrosis Factor Receptor Associated Protein 2, Chain A"/>
    <property type="match status" value="1"/>
</dbReference>
<dbReference type="InterPro" id="IPR056423">
    <property type="entry name" value="BACK_BPM_SPOP"/>
</dbReference>
<sequence>MASTTTTIVSVRFYHVLKIDGYTRTLNANTDRPSFDSRPFAAGGRTWHISYRPMGSPHHPENTDFISFYLVLDDMVDEAVNAQATFSLLDQEEKPVHRYSWTTRMNDFSASRDRAFGYERFIGREALEHSGYLKDDCFAVGVNIHLVKEAPSRVPVPDPDTHQNFGDLLSSGEGADVEFRVGGETFSAHRLVLAARSPVFRAELYGPMREGTTRDAIRIEDMEEQVFGALLIFIYTDRLPEMQQEDESAMSQHLLVAADRYDLQRLKLICEDTLCNHVDPDSVPTLLALAEKHHCPRLKEACSSGETQDFNF</sequence>
<accession>A0ABC9CX62</accession>
<dbReference type="PANTHER" id="PTHR26379">
    <property type="entry name" value="BTB/POZ AND MATH DOMAIN-CONTAINING PROTEIN 1"/>
    <property type="match status" value="1"/>
</dbReference>
<feature type="domain" description="MATH" evidence="4">
    <location>
        <begin position="12"/>
        <end position="144"/>
    </location>
</feature>
<dbReference type="Pfam" id="PF24570">
    <property type="entry name" value="BACK_BPM_SPOP"/>
    <property type="match status" value="1"/>
</dbReference>
<dbReference type="Proteomes" id="UP001497457">
    <property type="component" value="Chromosome 30rd"/>
</dbReference>
<evidence type="ECO:0000259" key="4">
    <source>
        <dbReference type="PROSITE" id="PS50144"/>
    </source>
</evidence>
<comment type="pathway">
    <text evidence="1">Protein modification; protein ubiquitination.</text>
</comment>
<evidence type="ECO:0000313" key="5">
    <source>
        <dbReference type="EMBL" id="CAL5027389.1"/>
    </source>
</evidence>
<dbReference type="InterPro" id="IPR045005">
    <property type="entry name" value="BPM1-6"/>
</dbReference>
<dbReference type="AlphaFoldDB" id="A0ABC9CX62"/>
<dbReference type="Pfam" id="PF00651">
    <property type="entry name" value="BTB"/>
    <property type="match status" value="1"/>
</dbReference>
<keyword evidence="6" id="KW-1185">Reference proteome</keyword>
<organism evidence="5 6">
    <name type="scientific">Urochloa decumbens</name>
    <dbReference type="NCBI Taxonomy" id="240449"/>
    <lineage>
        <taxon>Eukaryota</taxon>
        <taxon>Viridiplantae</taxon>
        <taxon>Streptophyta</taxon>
        <taxon>Embryophyta</taxon>
        <taxon>Tracheophyta</taxon>
        <taxon>Spermatophyta</taxon>
        <taxon>Magnoliopsida</taxon>
        <taxon>Liliopsida</taxon>
        <taxon>Poales</taxon>
        <taxon>Poaceae</taxon>
        <taxon>PACMAD clade</taxon>
        <taxon>Panicoideae</taxon>
        <taxon>Panicodae</taxon>
        <taxon>Paniceae</taxon>
        <taxon>Melinidinae</taxon>
        <taxon>Urochloa</taxon>
    </lineage>
</organism>
<dbReference type="PROSITE" id="PS50144">
    <property type="entry name" value="MATH"/>
    <property type="match status" value="1"/>
</dbReference>
<dbReference type="Gene3D" id="3.30.710.10">
    <property type="entry name" value="Potassium Channel Kv1.1, Chain A"/>
    <property type="match status" value="1"/>
</dbReference>
<dbReference type="SUPFAM" id="SSF54695">
    <property type="entry name" value="POZ domain"/>
    <property type="match status" value="1"/>
</dbReference>